<keyword evidence="2 3" id="KW-0143">Chaperone</keyword>
<keyword evidence="3" id="KW-0996">Nickel insertion</keyword>
<accession>A0A809SHD8</accession>
<organism evidence="4 5">
    <name type="scientific">Sulfuriferula nivalis</name>
    <dbReference type="NCBI Taxonomy" id="2675298"/>
    <lineage>
        <taxon>Bacteria</taxon>
        <taxon>Pseudomonadati</taxon>
        <taxon>Pseudomonadota</taxon>
        <taxon>Betaproteobacteria</taxon>
        <taxon>Nitrosomonadales</taxon>
        <taxon>Sulfuricellaceae</taxon>
        <taxon>Sulfuriferula</taxon>
    </lineage>
</organism>
<dbReference type="Pfam" id="PF01774">
    <property type="entry name" value="UreD"/>
    <property type="match status" value="1"/>
</dbReference>
<evidence type="ECO:0000256" key="3">
    <source>
        <dbReference type="HAMAP-Rule" id="MF_01384"/>
    </source>
</evidence>
<dbReference type="GO" id="GO:0005737">
    <property type="term" value="C:cytoplasm"/>
    <property type="evidence" value="ECO:0007669"/>
    <property type="project" value="UniProtKB-SubCell"/>
</dbReference>
<sequence length="299" mass="32486">MYNDNLIACRDSEQMSLDVPCMVKNTGWDALLSLGYVHESGKTTLLHRQHHGPLRVQKALYPEGSAVCHSIVLHPPGGIAGGDTLEIRVVLEHGSQALLTSPGAGKWYRSSGSYASQQLRFTVAENAVLEWLPQETILFDGALARMNMEVELAQGAVFMGWEIVCLGRAASGEKFNHGHLNQRVRIKFAGKPIWQEFGNLQGGDALMNSPAGLAGCTVTATLVLAGKAIPADLLNQCREVAVDGMAGEHCGITVLPDVLIVRYLGNKSEAAKRYFTALWTILRPYAAGRQAVIPRIWQT</sequence>
<proteinExistence type="inferred from homology"/>
<evidence type="ECO:0000313" key="5">
    <source>
        <dbReference type="Proteomes" id="UP000463939"/>
    </source>
</evidence>
<dbReference type="KEGG" id="sniv:SFSGTM_14280"/>
<dbReference type="PANTHER" id="PTHR33643">
    <property type="entry name" value="UREASE ACCESSORY PROTEIN D"/>
    <property type="match status" value="1"/>
</dbReference>
<comment type="function">
    <text evidence="3">Required for maturation of urease via the functional incorporation of the urease nickel metallocenter.</text>
</comment>
<keyword evidence="5" id="KW-1185">Reference proteome</keyword>
<reference evidence="5" key="1">
    <citation type="submission" date="2019-11" db="EMBL/GenBank/DDBJ databases">
        <title>Isolation and characterization of a novel species in the genus Sulfuriferula.</title>
        <authorList>
            <person name="Mochizuki J."/>
            <person name="Kojima H."/>
            <person name="Fukui M."/>
        </authorList>
    </citation>
    <scope>NUCLEOTIDE SEQUENCE [LARGE SCALE GENOMIC DNA]</scope>
    <source>
        <strain evidence="5">SGTM</strain>
    </source>
</reference>
<comment type="similarity">
    <text evidence="1 3">Belongs to the UreD family.</text>
</comment>
<name>A0A809SHD8_9PROT</name>
<dbReference type="HAMAP" id="MF_01384">
    <property type="entry name" value="UreD"/>
    <property type="match status" value="1"/>
</dbReference>
<gene>
    <name evidence="4" type="primary">ureD2</name>
    <name evidence="3" type="synonym">ureD</name>
    <name evidence="4" type="ORF">SFSGTM_14280</name>
</gene>
<evidence type="ECO:0000256" key="2">
    <source>
        <dbReference type="ARBA" id="ARBA00023186"/>
    </source>
</evidence>
<evidence type="ECO:0000313" key="4">
    <source>
        <dbReference type="EMBL" id="BBP00720.1"/>
    </source>
</evidence>
<comment type="subcellular location">
    <subcellularLocation>
        <location evidence="3">Cytoplasm</location>
    </subcellularLocation>
</comment>
<dbReference type="InterPro" id="IPR002669">
    <property type="entry name" value="UreD"/>
</dbReference>
<comment type="subunit">
    <text evidence="3">UreD, UreF and UreG form a complex that acts as a GTP-hydrolysis-dependent molecular chaperone, activating the urease apoprotein by helping to assemble the nickel containing metallocenter of UreC. The UreE protein probably delivers the nickel.</text>
</comment>
<dbReference type="GO" id="GO:0016151">
    <property type="term" value="F:nickel cation binding"/>
    <property type="evidence" value="ECO:0007669"/>
    <property type="project" value="UniProtKB-UniRule"/>
</dbReference>
<dbReference type="Proteomes" id="UP000463939">
    <property type="component" value="Chromosome"/>
</dbReference>
<dbReference type="EMBL" id="AP021881">
    <property type="protein sequence ID" value="BBP00720.1"/>
    <property type="molecule type" value="Genomic_DNA"/>
</dbReference>
<dbReference type="PANTHER" id="PTHR33643:SF1">
    <property type="entry name" value="UREASE ACCESSORY PROTEIN D"/>
    <property type="match status" value="1"/>
</dbReference>
<protein>
    <recommendedName>
        <fullName evidence="3">Urease accessory protein UreD</fullName>
    </recommendedName>
</protein>
<keyword evidence="3" id="KW-0963">Cytoplasm</keyword>
<evidence type="ECO:0000256" key="1">
    <source>
        <dbReference type="ARBA" id="ARBA00007177"/>
    </source>
</evidence>
<dbReference type="AlphaFoldDB" id="A0A809SHD8"/>